<sequence length="95" mass="11218">MEEAALNLLVELEQDLKKCRGQSYNNDSNMSVMYSSLQSRIRGKNVFAEFVPCAAHILNLVVLMRKKRALKLFYSFLLYKDFTVFFRHILIDEMY</sequence>
<dbReference type="AlphaFoldDB" id="A0A8X6F7D6"/>
<organism evidence="1 2">
    <name type="scientific">Trichonephila clavata</name>
    <name type="common">Joro spider</name>
    <name type="synonym">Nephila clavata</name>
    <dbReference type="NCBI Taxonomy" id="2740835"/>
    <lineage>
        <taxon>Eukaryota</taxon>
        <taxon>Metazoa</taxon>
        <taxon>Ecdysozoa</taxon>
        <taxon>Arthropoda</taxon>
        <taxon>Chelicerata</taxon>
        <taxon>Arachnida</taxon>
        <taxon>Araneae</taxon>
        <taxon>Araneomorphae</taxon>
        <taxon>Entelegynae</taxon>
        <taxon>Araneoidea</taxon>
        <taxon>Nephilidae</taxon>
        <taxon>Trichonephila</taxon>
    </lineage>
</organism>
<dbReference type="EMBL" id="BMAO01011230">
    <property type="protein sequence ID" value="GFQ72087.1"/>
    <property type="molecule type" value="Genomic_DNA"/>
</dbReference>
<dbReference type="PANTHER" id="PTHR45749:SF23">
    <property type="entry name" value="ZINC FINGER MYM-TYPE PROTEIN 1-LIKE"/>
    <property type="match status" value="1"/>
</dbReference>
<dbReference type="PANTHER" id="PTHR45749">
    <property type="match status" value="1"/>
</dbReference>
<name>A0A8X6F7D6_TRICU</name>
<dbReference type="Proteomes" id="UP000887116">
    <property type="component" value="Unassembled WGS sequence"/>
</dbReference>
<proteinExistence type="predicted"/>
<accession>A0A8X6F7D6</accession>
<evidence type="ECO:0000313" key="1">
    <source>
        <dbReference type="EMBL" id="GFQ72087.1"/>
    </source>
</evidence>
<gene>
    <name evidence="1" type="ORF">TNCT_158671</name>
</gene>
<evidence type="ECO:0000313" key="2">
    <source>
        <dbReference type="Proteomes" id="UP000887116"/>
    </source>
</evidence>
<keyword evidence="2" id="KW-1185">Reference proteome</keyword>
<reference evidence="1" key="1">
    <citation type="submission" date="2020-07" db="EMBL/GenBank/DDBJ databases">
        <title>Multicomponent nature underlies the extraordinary mechanical properties of spider dragline silk.</title>
        <authorList>
            <person name="Kono N."/>
            <person name="Nakamura H."/>
            <person name="Mori M."/>
            <person name="Yoshida Y."/>
            <person name="Ohtoshi R."/>
            <person name="Malay A.D."/>
            <person name="Moran D.A.P."/>
            <person name="Tomita M."/>
            <person name="Numata K."/>
            <person name="Arakawa K."/>
        </authorList>
    </citation>
    <scope>NUCLEOTIDE SEQUENCE</scope>
</reference>
<dbReference type="OrthoDB" id="10063284at2759"/>
<protein>
    <submittedName>
        <fullName evidence="1">Uncharacterized protein</fullName>
    </submittedName>
</protein>
<comment type="caution">
    <text evidence="1">The sequence shown here is derived from an EMBL/GenBank/DDBJ whole genome shotgun (WGS) entry which is preliminary data.</text>
</comment>